<dbReference type="Gene3D" id="3.40.30.10">
    <property type="entry name" value="Glutaredoxin"/>
    <property type="match status" value="1"/>
</dbReference>
<dbReference type="PROSITE" id="PS51353">
    <property type="entry name" value="ARSC"/>
    <property type="match status" value="1"/>
</dbReference>
<evidence type="ECO:0000256" key="1">
    <source>
        <dbReference type="ARBA" id="ARBA00007198"/>
    </source>
</evidence>
<keyword evidence="4" id="KW-1185">Reference proteome</keyword>
<dbReference type="SUPFAM" id="SSF52833">
    <property type="entry name" value="Thioredoxin-like"/>
    <property type="match status" value="1"/>
</dbReference>
<comment type="similarity">
    <text evidence="1 2">Belongs to the ArsC family.</text>
</comment>
<dbReference type="InterPro" id="IPR006660">
    <property type="entry name" value="Arsenate_reductase-like"/>
</dbReference>
<sequence>MKKIYHLGNCTTCQAIIKETGIDNKSFEMQDIKTESITAAQLDEMKSKTGSYESLFSRRAMKYKEMGLKDKPLTEKDYRQLILDEYTFLKRPVVFVNDKIFVGSEKKTVAALKDILK</sequence>
<evidence type="ECO:0000313" key="3">
    <source>
        <dbReference type="EMBL" id="OQP67379.1"/>
    </source>
</evidence>
<dbReference type="PANTHER" id="PTHR30041">
    <property type="entry name" value="ARSENATE REDUCTASE"/>
    <property type="match status" value="1"/>
</dbReference>
<dbReference type="PANTHER" id="PTHR30041:SF8">
    <property type="entry name" value="PROTEIN YFFB"/>
    <property type="match status" value="1"/>
</dbReference>
<organism evidence="3 4">
    <name type="scientific">Niastella vici</name>
    <dbReference type="NCBI Taxonomy" id="1703345"/>
    <lineage>
        <taxon>Bacteria</taxon>
        <taxon>Pseudomonadati</taxon>
        <taxon>Bacteroidota</taxon>
        <taxon>Chitinophagia</taxon>
        <taxon>Chitinophagales</taxon>
        <taxon>Chitinophagaceae</taxon>
        <taxon>Niastella</taxon>
    </lineage>
</organism>
<dbReference type="STRING" id="1703345.A3860_03240"/>
<evidence type="ECO:0000256" key="2">
    <source>
        <dbReference type="PROSITE-ProRule" id="PRU01282"/>
    </source>
</evidence>
<reference evidence="3 4" key="1">
    <citation type="submission" date="2016-03" db="EMBL/GenBank/DDBJ databases">
        <title>Niastella vici sp. nov., isolated from farmland soil.</title>
        <authorList>
            <person name="Chen L."/>
            <person name="Wang D."/>
            <person name="Yang S."/>
            <person name="Wang G."/>
        </authorList>
    </citation>
    <scope>NUCLEOTIDE SEQUENCE [LARGE SCALE GENOMIC DNA]</scope>
    <source>
        <strain evidence="3 4">DJ57</strain>
    </source>
</reference>
<dbReference type="OrthoDB" id="1120494at2"/>
<dbReference type="InterPro" id="IPR036249">
    <property type="entry name" value="Thioredoxin-like_sf"/>
</dbReference>
<gene>
    <name evidence="3" type="ORF">A3860_03240</name>
</gene>
<proteinExistence type="inferred from homology"/>
<dbReference type="Proteomes" id="UP000192796">
    <property type="component" value="Unassembled WGS sequence"/>
</dbReference>
<comment type="caution">
    <text evidence="3">The sequence shown here is derived from an EMBL/GenBank/DDBJ whole genome shotgun (WGS) entry which is preliminary data.</text>
</comment>
<dbReference type="AlphaFoldDB" id="A0A1V9G9Q0"/>
<accession>A0A1V9G9Q0</accession>
<dbReference type="EMBL" id="LVYD01000001">
    <property type="protein sequence ID" value="OQP67379.1"/>
    <property type="molecule type" value="Genomic_DNA"/>
</dbReference>
<evidence type="ECO:0000313" key="4">
    <source>
        <dbReference type="Proteomes" id="UP000192796"/>
    </source>
</evidence>
<dbReference type="RefSeq" id="WP_081145078.1">
    <property type="nucleotide sequence ID" value="NZ_LVYD01000001.1"/>
</dbReference>
<dbReference type="Pfam" id="PF03960">
    <property type="entry name" value="ArsC"/>
    <property type="match status" value="1"/>
</dbReference>
<protein>
    <submittedName>
        <fullName evidence="3">Arsenate reductase</fullName>
    </submittedName>
</protein>
<name>A0A1V9G9Q0_9BACT</name>